<feature type="compositionally biased region" description="Basic and acidic residues" evidence="1">
    <location>
        <begin position="73"/>
        <end position="97"/>
    </location>
</feature>
<protein>
    <submittedName>
        <fullName evidence="2">Uncharacterized protein</fullName>
    </submittedName>
</protein>
<proteinExistence type="predicted"/>
<feature type="region of interest" description="Disordered" evidence="1">
    <location>
        <begin position="54"/>
        <end position="207"/>
    </location>
</feature>
<evidence type="ECO:0000313" key="2">
    <source>
        <dbReference type="EMBL" id="MPA39988.1"/>
    </source>
</evidence>
<organism evidence="2">
    <name type="scientific">Davidia involucrata</name>
    <name type="common">Dove tree</name>
    <dbReference type="NCBI Taxonomy" id="16924"/>
    <lineage>
        <taxon>Eukaryota</taxon>
        <taxon>Viridiplantae</taxon>
        <taxon>Streptophyta</taxon>
        <taxon>Embryophyta</taxon>
        <taxon>Tracheophyta</taxon>
        <taxon>Spermatophyta</taxon>
        <taxon>Magnoliopsida</taxon>
        <taxon>eudicotyledons</taxon>
        <taxon>Gunneridae</taxon>
        <taxon>Pentapetalae</taxon>
        <taxon>asterids</taxon>
        <taxon>Cornales</taxon>
        <taxon>Nyssaceae</taxon>
        <taxon>Davidia</taxon>
    </lineage>
</organism>
<gene>
    <name evidence="2" type="ORF">Din_009429</name>
</gene>
<name>A0A5B6Z7Y8_DAVIN</name>
<feature type="compositionally biased region" description="Basic and acidic residues" evidence="1">
    <location>
        <begin position="137"/>
        <end position="156"/>
    </location>
</feature>
<feature type="compositionally biased region" description="Basic and acidic residues" evidence="1">
    <location>
        <begin position="175"/>
        <end position="207"/>
    </location>
</feature>
<evidence type="ECO:0000256" key="1">
    <source>
        <dbReference type="SAM" id="MobiDB-lite"/>
    </source>
</evidence>
<feature type="compositionally biased region" description="Low complexity" evidence="1">
    <location>
        <begin position="121"/>
        <end position="136"/>
    </location>
</feature>
<sequence length="207" mass="22290">MGGCATKPKELKAEAADTPAPAPAPAVKEEVGTVSEATKEVVVEGEVVDKDKEIVQDDAVDEQGSRRRSLSHLFKEKEGKDSTEIDKTALEPVKQEEQSATEKAIDVDETKPPEAGKAKTMVEQTTTPVVVVVDAPVKAETEKEIETRDTLAEKANEAAPTTEKASEAAPATETQKPETLAEEKKTVEEKPVAETETHGTDEKKEEK</sequence>
<reference evidence="2" key="1">
    <citation type="submission" date="2019-08" db="EMBL/GenBank/DDBJ databases">
        <title>Reference gene set and small RNA set construction with multiple tissues from Davidia involucrata Baill.</title>
        <authorList>
            <person name="Yang H."/>
            <person name="Zhou C."/>
            <person name="Li G."/>
            <person name="Wang J."/>
            <person name="Gao P."/>
            <person name="Wang M."/>
            <person name="Wang R."/>
            <person name="Zhao Y."/>
        </authorList>
    </citation>
    <scope>NUCLEOTIDE SEQUENCE</scope>
    <source>
        <tissue evidence="2">Mixed with DoveR01_LX</tissue>
    </source>
</reference>
<dbReference type="EMBL" id="GHES01009429">
    <property type="protein sequence ID" value="MPA39988.1"/>
    <property type="molecule type" value="Transcribed_RNA"/>
</dbReference>
<accession>A0A5B6Z7Y8</accession>
<feature type="region of interest" description="Disordered" evidence="1">
    <location>
        <begin position="1"/>
        <end position="31"/>
    </location>
</feature>
<feature type="compositionally biased region" description="Basic and acidic residues" evidence="1">
    <location>
        <begin position="103"/>
        <end position="117"/>
    </location>
</feature>
<dbReference type="AlphaFoldDB" id="A0A5B6Z7Y8"/>